<evidence type="ECO:0000313" key="9">
    <source>
        <dbReference type="EMBL" id="TMV11630.1"/>
    </source>
</evidence>
<sequence length="130" mass="13398">MTPGFDIPPRRAQGESIVPMINVVFLLLIFFLMTSQLTPPEPIPASPPVSRDGTAVEAAPVLYMGADGTLGFQDARAEAAVAAFAEAARGNEGEAQLRADAGADAAAVARLMRDLSAQGLPAIALVVAPE</sequence>
<feature type="transmembrane region" description="Helical" evidence="8">
    <location>
        <begin position="16"/>
        <end position="33"/>
    </location>
</feature>
<keyword evidence="3" id="KW-1003">Cell membrane</keyword>
<dbReference type="InterPro" id="IPR003400">
    <property type="entry name" value="ExbD"/>
</dbReference>
<gene>
    <name evidence="9" type="ORF">FGK64_15260</name>
</gene>
<name>A0ABY2X761_9RHOB</name>
<dbReference type="Proteomes" id="UP001191082">
    <property type="component" value="Unassembled WGS sequence"/>
</dbReference>
<evidence type="ECO:0000256" key="6">
    <source>
        <dbReference type="ARBA" id="ARBA00023136"/>
    </source>
</evidence>
<evidence type="ECO:0000256" key="2">
    <source>
        <dbReference type="ARBA" id="ARBA00005811"/>
    </source>
</evidence>
<protein>
    <submittedName>
        <fullName evidence="9">Biopolymer transporter ExbD</fullName>
    </submittedName>
</protein>
<dbReference type="EMBL" id="VCPC01000003">
    <property type="protein sequence ID" value="TMV11630.1"/>
    <property type="molecule type" value="Genomic_DNA"/>
</dbReference>
<dbReference type="PANTHER" id="PTHR30558">
    <property type="entry name" value="EXBD MEMBRANE COMPONENT OF PMF-DRIVEN MACROMOLECULE IMPORT SYSTEM"/>
    <property type="match status" value="1"/>
</dbReference>
<keyword evidence="10" id="KW-1185">Reference proteome</keyword>
<evidence type="ECO:0000313" key="10">
    <source>
        <dbReference type="Proteomes" id="UP001191082"/>
    </source>
</evidence>
<evidence type="ECO:0000256" key="7">
    <source>
        <dbReference type="RuleBase" id="RU003879"/>
    </source>
</evidence>
<evidence type="ECO:0000256" key="5">
    <source>
        <dbReference type="ARBA" id="ARBA00022989"/>
    </source>
</evidence>
<dbReference type="PANTHER" id="PTHR30558:SF3">
    <property type="entry name" value="BIOPOLYMER TRANSPORT PROTEIN EXBD-RELATED"/>
    <property type="match status" value="1"/>
</dbReference>
<organism evidence="9 10">
    <name type="scientific">Arenibacterium halophilum</name>
    <dbReference type="NCBI Taxonomy" id="2583821"/>
    <lineage>
        <taxon>Bacteria</taxon>
        <taxon>Pseudomonadati</taxon>
        <taxon>Pseudomonadota</taxon>
        <taxon>Alphaproteobacteria</taxon>
        <taxon>Rhodobacterales</taxon>
        <taxon>Paracoccaceae</taxon>
        <taxon>Arenibacterium</taxon>
    </lineage>
</organism>
<dbReference type="RefSeq" id="WP_138864694.1">
    <property type="nucleotide sequence ID" value="NZ_VCPC01000003.1"/>
</dbReference>
<proteinExistence type="inferred from homology"/>
<evidence type="ECO:0000256" key="8">
    <source>
        <dbReference type="SAM" id="Phobius"/>
    </source>
</evidence>
<keyword evidence="4 7" id="KW-0812">Transmembrane</keyword>
<keyword evidence="6 8" id="KW-0472">Membrane</keyword>
<reference evidence="9 10" key="1">
    <citation type="submission" date="2019-05" db="EMBL/GenBank/DDBJ databases">
        <title>Marivita sp. nov. isolated from sea sediment.</title>
        <authorList>
            <person name="Kim W."/>
        </authorList>
    </citation>
    <scope>NUCLEOTIDE SEQUENCE [LARGE SCALE GENOMIC DNA]</scope>
    <source>
        <strain evidence="9 10">CAU 1492</strain>
    </source>
</reference>
<evidence type="ECO:0000256" key="4">
    <source>
        <dbReference type="ARBA" id="ARBA00022692"/>
    </source>
</evidence>
<keyword evidence="5 8" id="KW-1133">Transmembrane helix</keyword>
<keyword evidence="7" id="KW-0653">Protein transport</keyword>
<comment type="similarity">
    <text evidence="2 7">Belongs to the ExbD/TolR family.</text>
</comment>
<evidence type="ECO:0000256" key="3">
    <source>
        <dbReference type="ARBA" id="ARBA00022475"/>
    </source>
</evidence>
<keyword evidence="7" id="KW-0813">Transport</keyword>
<dbReference type="Pfam" id="PF02472">
    <property type="entry name" value="ExbD"/>
    <property type="match status" value="1"/>
</dbReference>
<comment type="subcellular location">
    <subcellularLocation>
        <location evidence="1">Cell membrane</location>
        <topology evidence="1">Single-pass membrane protein</topology>
    </subcellularLocation>
    <subcellularLocation>
        <location evidence="7">Cell membrane</location>
        <topology evidence="7">Single-pass type II membrane protein</topology>
    </subcellularLocation>
</comment>
<evidence type="ECO:0000256" key="1">
    <source>
        <dbReference type="ARBA" id="ARBA00004162"/>
    </source>
</evidence>
<accession>A0ABY2X761</accession>
<comment type="caution">
    <text evidence="9">The sequence shown here is derived from an EMBL/GenBank/DDBJ whole genome shotgun (WGS) entry which is preliminary data.</text>
</comment>